<name>A0ABM4D8F9_HYDVU</name>
<dbReference type="PANTHER" id="PTHR12422">
    <property type="entry name" value="GH09096P"/>
    <property type="match status" value="1"/>
</dbReference>
<comment type="subcellular location">
    <subcellularLocation>
        <location evidence="1">Membrane</location>
        <topology evidence="1">Lipid-anchor</topology>
    </subcellularLocation>
</comment>
<dbReference type="InterPro" id="IPR009828">
    <property type="entry name" value="CYRIA/CYRIB_Rac1-bd"/>
</dbReference>
<sequence>MGNLLRLLTGASEQDSKDIFLDFENATPTEQEKGVWEVVNSVLENAPSILNALKNYGGASEEIRIAIGNPRDDELQELAWKVVLPLVSKLKLFYQYSLELESIVPQLLYALCVGNEQVETRLGQKQALAKQFAEVLNFTLNFDDLKMTNPNIQNDFSYYRRTLSRKRMAIDDIGGDDQAEVSTEMANRMSLFYAHPTPLLKTLSDATTKFVSENKNLPIENTTDMLSTLSSLCRVMVENSEIAQKFENEETKFFVLSVMVGMIILYDHVHPVGAFAKSSAIDMKASIKLLKEQPHGSVDAFFNALRYTTKHLNDDSTPKHIRMLLA</sequence>
<dbReference type="Pfam" id="PF07159">
    <property type="entry name" value="CYRIA-B_Rac1-bd"/>
    <property type="match status" value="1"/>
</dbReference>
<evidence type="ECO:0000313" key="7">
    <source>
        <dbReference type="RefSeq" id="XP_065670600.1"/>
    </source>
</evidence>
<accession>A0ABM4D8F9</accession>
<proteinExistence type="inferred from homology"/>
<dbReference type="RefSeq" id="XP_065670602.1">
    <property type="nucleotide sequence ID" value="XM_065814530.1"/>
</dbReference>
<evidence type="ECO:0000256" key="4">
    <source>
        <dbReference type="ARBA" id="ARBA00023288"/>
    </source>
</evidence>
<comment type="similarity">
    <text evidence="2">Belongs to the CYRI family.</text>
</comment>
<dbReference type="GeneID" id="100199474"/>
<dbReference type="RefSeq" id="XP_065670601.1">
    <property type="nucleotide sequence ID" value="XM_065814529.1"/>
</dbReference>
<gene>
    <name evidence="7 8 9" type="primary">LOC100199474</name>
</gene>
<evidence type="ECO:0000313" key="6">
    <source>
        <dbReference type="Proteomes" id="UP001652625"/>
    </source>
</evidence>
<evidence type="ECO:0000313" key="9">
    <source>
        <dbReference type="RefSeq" id="XP_065670602.1"/>
    </source>
</evidence>
<keyword evidence="3" id="KW-0472">Membrane</keyword>
<evidence type="ECO:0000256" key="3">
    <source>
        <dbReference type="ARBA" id="ARBA00023136"/>
    </source>
</evidence>
<keyword evidence="6" id="KW-1185">Reference proteome</keyword>
<organism evidence="6 9">
    <name type="scientific">Hydra vulgaris</name>
    <name type="common">Hydra</name>
    <name type="synonym">Hydra attenuata</name>
    <dbReference type="NCBI Taxonomy" id="6087"/>
    <lineage>
        <taxon>Eukaryota</taxon>
        <taxon>Metazoa</taxon>
        <taxon>Cnidaria</taxon>
        <taxon>Hydrozoa</taxon>
        <taxon>Hydroidolina</taxon>
        <taxon>Anthoathecata</taxon>
        <taxon>Aplanulata</taxon>
        <taxon>Hydridae</taxon>
        <taxon>Hydra</taxon>
    </lineage>
</organism>
<dbReference type="InterPro" id="IPR039789">
    <property type="entry name" value="CYRI"/>
</dbReference>
<evidence type="ECO:0000313" key="8">
    <source>
        <dbReference type="RefSeq" id="XP_065670601.1"/>
    </source>
</evidence>
<evidence type="ECO:0000256" key="1">
    <source>
        <dbReference type="ARBA" id="ARBA00004635"/>
    </source>
</evidence>
<reference evidence="7 8" key="1">
    <citation type="submission" date="2025-05" db="UniProtKB">
        <authorList>
            <consortium name="RefSeq"/>
        </authorList>
    </citation>
    <scope>IDENTIFICATION</scope>
</reference>
<evidence type="ECO:0000259" key="5">
    <source>
        <dbReference type="Pfam" id="PF07159"/>
    </source>
</evidence>
<dbReference type="Proteomes" id="UP001652625">
    <property type="component" value="Chromosome 12"/>
</dbReference>
<protein>
    <submittedName>
        <fullName evidence="7 8">CYFIP-related Rac1 interactor B isoform X3</fullName>
    </submittedName>
</protein>
<feature type="domain" description="CYRIA/CYRIB Rac1 binding" evidence="5">
    <location>
        <begin position="18"/>
        <end position="322"/>
    </location>
</feature>
<dbReference type="RefSeq" id="XP_065670600.1">
    <property type="nucleotide sequence ID" value="XM_065814528.1"/>
</dbReference>
<keyword evidence="4" id="KW-0449">Lipoprotein</keyword>
<evidence type="ECO:0000256" key="2">
    <source>
        <dbReference type="ARBA" id="ARBA00005778"/>
    </source>
</evidence>